<evidence type="ECO:0000256" key="9">
    <source>
        <dbReference type="ARBA" id="ARBA00022777"/>
    </source>
</evidence>
<name>A0A561DZ34_9BACI</name>
<evidence type="ECO:0000256" key="10">
    <source>
        <dbReference type="ARBA" id="ARBA00022840"/>
    </source>
</evidence>
<dbReference type="InterPro" id="IPR036097">
    <property type="entry name" value="HisK_dim/P_sf"/>
</dbReference>
<gene>
    <name evidence="18" type="ORF">FB550_101655</name>
</gene>
<dbReference type="Pfam" id="PF02518">
    <property type="entry name" value="HATPase_c"/>
    <property type="match status" value="1"/>
</dbReference>
<evidence type="ECO:0000313" key="19">
    <source>
        <dbReference type="Proteomes" id="UP000319671"/>
    </source>
</evidence>
<protein>
    <recommendedName>
        <fullName evidence="3">histidine kinase</fullName>
        <ecNumber evidence="3">2.7.13.3</ecNumber>
    </recommendedName>
</protein>
<dbReference type="InterPro" id="IPR004358">
    <property type="entry name" value="Sig_transdc_His_kin-like_C"/>
</dbReference>
<keyword evidence="12" id="KW-0902">Two-component regulatory system</keyword>
<feature type="domain" description="HAMP" evidence="17">
    <location>
        <begin position="194"/>
        <end position="246"/>
    </location>
</feature>
<dbReference type="Gene3D" id="3.30.565.10">
    <property type="entry name" value="Histidine kinase-like ATPase, C-terminal domain"/>
    <property type="match status" value="1"/>
</dbReference>
<dbReference type="SUPFAM" id="SSF158472">
    <property type="entry name" value="HAMP domain-like"/>
    <property type="match status" value="1"/>
</dbReference>
<dbReference type="GO" id="GO:0005886">
    <property type="term" value="C:plasma membrane"/>
    <property type="evidence" value="ECO:0007669"/>
    <property type="project" value="UniProtKB-SubCell"/>
</dbReference>
<comment type="catalytic activity">
    <reaction evidence="1">
        <text>ATP + protein L-histidine = ADP + protein N-phospho-L-histidine.</text>
        <dbReference type="EC" id="2.7.13.3"/>
    </reaction>
</comment>
<evidence type="ECO:0000256" key="3">
    <source>
        <dbReference type="ARBA" id="ARBA00012438"/>
    </source>
</evidence>
<comment type="subcellular location">
    <subcellularLocation>
        <location evidence="2">Cell membrane</location>
        <topology evidence="2">Multi-pass membrane protein</topology>
    </subcellularLocation>
</comment>
<dbReference type="CDD" id="cd06225">
    <property type="entry name" value="HAMP"/>
    <property type="match status" value="1"/>
</dbReference>
<proteinExistence type="predicted"/>
<dbReference type="AlphaFoldDB" id="A0A561DZ34"/>
<dbReference type="EC" id="2.7.13.3" evidence="3"/>
<dbReference type="SMART" id="SM00387">
    <property type="entry name" value="HATPase_c"/>
    <property type="match status" value="1"/>
</dbReference>
<keyword evidence="13 15" id="KW-0472">Membrane</keyword>
<dbReference type="InterPro" id="IPR036890">
    <property type="entry name" value="HATPase_C_sf"/>
</dbReference>
<dbReference type="EMBL" id="VIVN01000001">
    <property type="protein sequence ID" value="TWE08628.1"/>
    <property type="molecule type" value="Genomic_DNA"/>
</dbReference>
<dbReference type="SUPFAM" id="SSF47384">
    <property type="entry name" value="Homodimeric domain of signal transducing histidine kinase"/>
    <property type="match status" value="1"/>
</dbReference>
<keyword evidence="7 15" id="KW-0812">Transmembrane</keyword>
<dbReference type="Pfam" id="PF00672">
    <property type="entry name" value="HAMP"/>
    <property type="match status" value="1"/>
</dbReference>
<evidence type="ECO:0000256" key="14">
    <source>
        <dbReference type="SAM" id="Coils"/>
    </source>
</evidence>
<keyword evidence="19" id="KW-1185">Reference proteome</keyword>
<feature type="transmembrane region" description="Helical" evidence="15">
    <location>
        <begin position="12"/>
        <end position="33"/>
    </location>
</feature>
<dbReference type="InterPro" id="IPR003661">
    <property type="entry name" value="HisK_dim/P_dom"/>
</dbReference>
<keyword evidence="9" id="KW-0418">Kinase</keyword>
<evidence type="ECO:0000256" key="11">
    <source>
        <dbReference type="ARBA" id="ARBA00022989"/>
    </source>
</evidence>
<feature type="coiled-coil region" evidence="14">
    <location>
        <begin position="230"/>
        <end position="261"/>
    </location>
</feature>
<dbReference type="Gene3D" id="1.10.287.130">
    <property type="match status" value="1"/>
</dbReference>
<dbReference type="PRINTS" id="PR00344">
    <property type="entry name" value="BCTRLSENSOR"/>
</dbReference>
<dbReference type="Pfam" id="PF00512">
    <property type="entry name" value="HisKA"/>
    <property type="match status" value="1"/>
</dbReference>
<dbReference type="PANTHER" id="PTHR45528">
    <property type="entry name" value="SENSOR HISTIDINE KINASE CPXA"/>
    <property type="match status" value="1"/>
</dbReference>
<dbReference type="FunFam" id="3.30.565.10:FF:000006">
    <property type="entry name" value="Sensor histidine kinase WalK"/>
    <property type="match status" value="1"/>
</dbReference>
<evidence type="ECO:0000259" key="17">
    <source>
        <dbReference type="PROSITE" id="PS50885"/>
    </source>
</evidence>
<dbReference type="PANTHER" id="PTHR45528:SF1">
    <property type="entry name" value="SENSOR HISTIDINE KINASE CPXA"/>
    <property type="match status" value="1"/>
</dbReference>
<evidence type="ECO:0000256" key="5">
    <source>
        <dbReference type="ARBA" id="ARBA00022553"/>
    </source>
</evidence>
<keyword evidence="4" id="KW-1003">Cell membrane</keyword>
<reference evidence="18 19" key="1">
    <citation type="submission" date="2019-06" db="EMBL/GenBank/DDBJ databases">
        <title>Sorghum-associated microbial communities from plants grown in Nebraska, USA.</title>
        <authorList>
            <person name="Schachtman D."/>
        </authorList>
    </citation>
    <scope>NUCLEOTIDE SEQUENCE [LARGE SCALE GENOMIC DNA]</scope>
    <source>
        <strain evidence="18 19">2482</strain>
    </source>
</reference>
<dbReference type="CDD" id="cd00082">
    <property type="entry name" value="HisKA"/>
    <property type="match status" value="1"/>
</dbReference>
<evidence type="ECO:0000256" key="15">
    <source>
        <dbReference type="SAM" id="Phobius"/>
    </source>
</evidence>
<evidence type="ECO:0000256" key="12">
    <source>
        <dbReference type="ARBA" id="ARBA00023012"/>
    </source>
</evidence>
<dbReference type="PROSITE" id="PS50885">
    <property type="entry name" value="HAMP"/>
    <property type="match status" value="1"/>
</dbReference>
<dbReference type="FunFam" id="1.10.287.130:FF:000001">
    <property type="entry name" value="Two-component sensor histidine kinase"/>
    <property type="match status" value="1"/>
</dbReference>
<dbReference type="SMART" id="SM00304">
    <property type="entry name" value="HAMP"/>
    <property type="match status" value="1"/>
</dbReference>
<sequence length="487" mass="55138">MSIRKSLIISNAAMIMIPVILFFLYFLLLNVVIGGGMKNWTQNFQHRWQTQPSGTNNQLFTDLKKTASLESEKFLNPSFTDSITKKLTGKNVGVIIRKDEKSLYISNRIKDLKNEKLPSFGNEGYMAATWIGDHPYALWQHDFYFQDGTKGSILLLDEGVPFIQFAKKFFPMIFIGLVIIVVFTNALLSLFMSRRILKPIEQLADAASNISQGQLDFKLASSSKNELGKLVNHFDEMRQKLKNAAELREQYERNRKELIANISHDLKTPITTIRGYVEGIKDGVANTEEKLKRYLNTIHIKAAQLDHLIDELFLFSKLDMNGIPFYFENVDIMAYLKDYVEELRLEMRQENVRLFLEIKGDSRTNVLLDRDKMIRVMNNIIYNSVKYGDKDQCKICISVEEQGDLIEVSIGDNGPGVPSGDLSSIFNHFYRGDPSRNSTTGGSGIGLAIAAQIIKAHGGMIWAESPPGQGLIIKFTLSKQEETGDHA</sequence>
<dbReference type="InterPro" id="IPR005467">
    <property type="entry name" value="His_kinase_dom"/>
</dbReference>
<feature type="domain" description="Histidine kinase" evidence="16">
    <location>
        <begin position="261"/>
        <end position="481"/>
    </location>
</feature>
<dbReference type="Gene3D" id="6.10.340.10">
    <property type="match status" value="1"/>
</dbReference>
<keyword evidence="6" id="KW-0808">Transferase</keyword>
<dbReference type="SUPFAM" id="SSF55874">
    <property type="entry name" value="ATPase domain of HSP90 chaperone/DNA topoisomerase II/histidine kinase"/>
    <property type="match status" value="1"/>
</dbReference>
<evidence type="ECO:0000256" key="13">
    <source>
        <dbReference type="ARBA" id="ARBA00023136"/>
    </source>
</evidence>
<keyword evidence="10" id="KW-0067">ATP-binding</keyword>
<feature type="transmembrane region" description="Helical" evidence="15">
    <location>
        <begin position="169"/>
        <end position="191"/>
    </location>
</feature>
<keyword evidence="8" id="KW-0547">Nucleotide-binding</keyword>
<dbReference type="InterPro" id="IPR003660">
    <property type="entry name" value="HAMP_dom"/>
</dbReference>
<evidence type="ECO:0000256" key="4">
    <source>
        <dbReference type="ARBA" id="ARBA00022475"/>
    </source>
</evidence>
<dbReference type="GO" id="GO:0005524">
    <property type="term" value="F:ATP binding"/>
    <property type="evidence" value="ECO:0007669"/>
    <property type="project" value="UniProtKB-KW"/>
</dbReference>
<evidence type="ECO:0000256" key="8">
    <source>
        <dbReference type="ARBA" id="ARBA00022741"/>
    </source>
</evidence>
<dbReference type="InterPro" id="IPR050398">
    <property type="entry name" value="HssS/ArlS-like"/>
</dbReference>
<keyword evidence="5" id="KW-0597">Phosphoprotein</keyword>
<evidence type="ECO:0000256" key="6">
    <source>
        <dbReference type="ARBA" id="ARBA00022679"/>
    </source>
</evidence>
<keyword evidence="11 15" id="KW-1133">Transmembrane helix</keyword>
<dbReference type="Proteomes" id="UP000319671">
    <property type="component" value="Unassembled WGS sequence"/>
</dbReference>
<dbReference type="GO" id="GO:0000155">
    <property type="term" value="F:phosphorelay sensor kinase activity"/>
    <property type="evidence" value="ECO:0007669"/>
    <property type="project" value="InterPro"/>
</dbReference>
<keyword evidence="14" id="KW-0175">Coiled coil</keyword>
<dbReference type="InterPro" id="IPR003594">
    <property type="entry name" value="HATPase_dom"/>
</dbReference>
<comment type="caution">
    <text evidence="18">The sequence shown here is derived from an EMBL/GenBank/DDBJ whole genome shotgun (WGS) entry which is preliminary data.</text>
</comment>
<evidence type="ECO:0000256" key="2">
    <source>
        <dbReference type="ARBA" id="ARBA00004651"/>
    </source>
</evidence>
<evidence type="ECO:0000259" key="16">
    <source>
        <dbReference type="PROSITE" id="PS50109"/>
    </source>
</evidence>
<organism evidence="18 19">
    <name type="scientific">Neobacillus bataviensis</name>
    <dbReference type="NCBI Taxonomy" id="220685"/>
    <lineage>
        <taxon>Bacteria</taxon>
        <taxon>Bacillati</taxon>
        <taxon>Bacillota</taxon>
        <taxon>Bacilli</taxon>
        <taxon>Bacillales</taxon>
        <taxon>Bacillaceae</taxon>
        <taxon>Neobacillus</taxon>
    </lineage>
</organism>
<evidence type="ECO:0000313" key="18">
    <source>
        <dbReference type="EMBL" id="TWE08628.1"/>
    </source>
</evidence>
<dbReference type="RefSeq" id="WP_144562293.1">
    <property type="nucleotide sequence ID" value="NZ_VIVN01000001.1"/>
</dbReference>
<dbReference type="SMART" id="SM00388">
    <property type="entry name" value="HisKA"/>
    <property type="match status" value="1"/>
</dbReference>
<dbReference type="CDD" id="cd00075">
    <property type="entry name" value="HATPase"/>
    <property type="match status" value="1"/>
</dbReference>
<dbReference type="PROSITE" id="PS50109">
    <property type="entry name" value="HIS_KIN"/>
    <property type="match status" value="1"/>
</dbReference>
<evidence type="ECO:0000256" key="1">
    <source>
        <dbReference type="ARBA" id="ARBA00000085"/>
    </source>
</evidence>
<evidence type="ECO:0000256" key="7">
    <source>
        <dbReference type="ARBA" id="ARBA00022692"/>
    </source>
</evidence>
<accession>A0A561DZ34</accession>